<dbReference type="KEGG" id="sgm:GCM10017557_24640"/>
<keyword evidence="2" id="KW-1185">Reference proteome</keyword>
<sequence>MRVRLPCEVVRGDARSCAAVRGEECQLGRVHVSGAKGGWPEIVRCPKIRVRIADLIARDGPAMEPARGGKVRVEGG</sequence>
<dbReference type="AlphaFoldDB" id="A0A7G1P3E6"/>
<evidence type="ECO:0000313" key="2">
    <source>
        <dbReference type="Proteomes" id="UP000516444"/>
    </source>
</evidence>
<evidence type="ECO:0000313" key="1">
    <source>
        <dbReference type="EMBL" id="BCL27605.1"/>
    </source>
</evidence>
<dbReference type="EMBL" id="AP023440">
    <property type="protein sequence ID" value="BCL27605.1"/>
    <property type="molecule type" value="Genomic_DNA"/>
</dbReference>
<accession>A0A7G1P3E6</accession>
<protein>
    <submittedName>
        <fullName evidence="1">Uncharacterized protein</fullName>
    </submittedName>
</protein>
<dbReference type="Proteomes" id="UP000516444">
    <property type="component" value="Chromosome"/>
</dbReference>
<reference evidence="1 2" key="1">
    <citation type="journal article" date="2014" name="Int. J. Syst. Evol. Microbiol.">
        <title>Complete genome sequence of Corynebacterium casei LMG S-19264T (=DSM 44701T), isolated from a smear-ripened cheese.</title>
        <authorList>
            <consortium name="US DOE Joint Genome Institute (JGI-PGF)"/>
            <person name="Walter F."/>
            <person name="Albersmeier A."/>
            <person name="Kalinowski J."/>
            <person name="Ruckert C."/>
        </authorList>
    </citation>
    <scope>NUCLEOTIDE SEQUENCE [LARGE SCALE GENOMIC DNA]</scope>
    <source>
        <strain evidence="1 2">JCM 4677</strain>
    </source>
</reference>
<proteinExistence type="predicted"/>
<name>A0A7G1P3E6_9ACTN</name>
<gene>
    <name evidence="1" type="ORF">GCM10017557_24640</name>
</gene>
<organism evidence="1 2">
    <name type="scientific">Streptomyces aurantiacus</name>
    <dbReference type="NCBI Taxonomy" id="47760"/>
    <lineage>
        <taxon>Bacteria</taxon>
        <taxon>Bacillati</taxon>
        <taxon>Actinomycetota</taxon>
        <taxon>Actinomycetes</taxon>
        <taxon>Kitasatosporales</taxon>
        <taxon>Streptomycetaceae</taxon>
        <taxon>Streptomyces</taxon>
        <taxon>Streptomyces aurantiacus group</taxon>
    </lineage>
</organism>